<dbReference type="InterPro" id="IPR045339">
    <property type="entry name" value="DUF6534"/>
</dbReference>
<protein>
    <recommendedName>
        <fullName evidence="1">DUF6534 domain-containing protein</fullName>
    </recommendedName>
</protein>
<evidence type="ECO:0000313" key="3">
    <source>
        <dbReference type="Proteomes" id="UP000027222"/>
    </source>
</evidence>
<dbReference type="EMBL" id="KL142384">
    <property type="protein sequence ID" value="KDR73846.1"/>
    <property type="molecule type" value="Genomic_DNA"/>
</dbReference>
<dbReference type="AlphaFoldDB" id="A0A067SSH7"/>
<dbReference type="OrthoDB" id="3046394at2759"/>
<evidence type="ECO:0000259" key="1">
    <source>
        <dbReference type="Pfam" id="PF20152"/>
    </source>
</evidence>
<dbReference type="STRING" id="685588.A0A067SSH7"/>
<gene>
    <name evidence="2" type="ORF">GALMADRAFT_141624</name>
</gene>
<keyword evidence="3" id="KW-1185">Reference proteome</keyword>
<feature type="domain" description="DUF6534" evidence="1">
    <location>
        <begin position="58"/>
        <end position="107"/>
    </location>
</feature>
<evidence type="ECO:0000313" key="2">
    <source>
        <dbReference type="EMBL" id="KDR73846.1"/>
    </source>
</evidence>
<dbReference type="Proteomes" id="UP000027222">
    <property type="component" value="Unassembled WGS sequence"/>
</dbReference>
<accession>A0A067SSH7</accession>
<proteinExistence type="predicted"/>
<name>A0A067SSH7_GALM3</name>
<sequence length="193" mass="20630">MVAPTLSAVVCIRVQLRAVAQTLRMLAQALSAPAQALSAAAQVLRMVQLKHFATRDVAQTGSLTALFALADVIIFLLFPTTNVNFVFDLALSKFCTNSLLCTLNARSGWNGLTDSAGGTSANVLFGPMPSRMNTKHGFGNETTITTDVFEFQEIPDGTTTKTLESGIHVHKVVEHYSESGRFGASSRLPISLA</sequence>
<dbReference type="HOGENOM" id="CLU_1408859_0_0_1"/>
<reference evidence="3" key="1">
    <citation type="journal article" date="2014" name="Proc. Natl. Acad. Sci. U.S.A.">
        <title>Extensive sampling of basidiomycete genomes demonstrates inadequacy of the white-rot/brown-rot paradigm for wood decay fungi.</title>
        <authorList>
            <person name="Riley R."/>
            <person name="Salamov A.A."/>
            <person name="Brown D.W."/>
            <person name="Nagy L.G."/>
            <person name="Floudas D."/>
            <person name="Held B.W."/>
            <person name="Levasseur A."/>
            <person name="Lombard V."/>
            <person name="Morin E."/>
            <person name="Otillar R."/>
            <person name="Lindquist E.A."/>
            <person name="Sun H."/>
            <person name="LaButti K.M."/>
            <person name="Schmutz J."/>
            <person name="Jabbour D."/>
            <person name="Luo H."/>
            <person name="Baker S.E."/>
            <person name="Pisabarro A.G."/>
            <person name="Walton J.D."/>
            <person name="Blanchette R.A."/>
            <person name="Henrissat B."/>
            <person name="Martin F."/>
            <person name="Cullen D."/>
            <person name="Hibbett D.S."/>
            <person name="Grigoriev I.V."/>
        </authorList>
    </citation>
    <scope>NUCLEOTIDE SEQUENCE [LARGE SCALE GENOMIC DNA]</scope>
    <source>
        <strain evidence="3">CBS 339.88</strain>
    </source>
</reference>
<dbReference type="Pfam" id="PF20152">
    <property type="entry name" value="DUF6534"/>
    <property type="match status" value="1"/>
</dbReference>
<organism evidence="2 3">
    <name type="scientific">Galerina marginata (strain CBS 339.88)</name>
    <dbReference type="NCBI Taxonomy" id="685588"/>
    <lineage>
        <taxon>Eukaryota</taxon>
        <taxon>Fungi</taxon>
        <taxon>Dikarya</taxon>
        <taxon>Basidiomycota</taxon>
        <taxon>Agaricomycotina</taxon>
        <taxon>Agaricomycetes</taxon>
        <taxon>Agaricomycetidae</taxon>
        <taxon>Agaricales</taxon>
        <taxon>Agaricineae</taxon>
        <taxon>Strophariaceae</taxon>
        <taxon>Galerina</taxon>
    </lineage>
</organism>